<dbReference type="Proteomes" id="UP000886602">
    <property type="component" value="Unassembled WGS sequence"/>
</dbReference>
<feature type="domain" description="DUF2249" evidence="1">
    <location>
        <begin position="9"/>
        <end position="75"/>
    </location>
</feature>
<proteinExistence type="predicted"/>
<dbReference type="AlphaFoldDB" id="A0A9D7F9T1"/>
<dbReference type="SUPFAM" id="SSF64307">
    <property type="entry name" value="SirA-like"/>
    <property type="match status" value="1"/>
</dbReference>
<evidence type="ECO:0000313" key="2">
    <source>
        <dbReference type="EMBL" id="MBK7421903.1"/>
    </source>
</evidence>
<evidence type="ECO:0000259" key="1">
    <source>
        <dbReference type="Pfam" id="PF10006"/>
    </source>
</evidence>
<comment type="caution">
    <text evidence="2">The sequence shown here is derived from an EMBL/GenBank/DDBJ whole genome shotgun (WGS) entry which is preliminary data.</text>
</comment>
<gene>
    <name evidence="2" type="ORF">IPJ48_01720</name>
</gene>
<dbReference type="InterPro" id="IPR036868">
    <property type="entry name" value="TusA-like_sf"/>
</dbReference>
<evidence type="ECO:0000313" key="3">
    <source>
        <dbReference type="Proteomes" id="UP000886602"/>
    </source>
</evidence>
<name>A0A9D7F9T1_9RHOO</name>
<dbReference type="InterPro" id="IPR018720">
    <property type="entry name" value="DUF2249"/>
</dbReference>
<accession>A0A9D7F9T1</accession>
<dbReference type="EMBL" id="JADJNC010000003">
    <property type="protein sequence ID" value="MBK7421903.1"/>
    <property type="molecule type" value="Genomic_DNA"/>
</dbReference>
<sequence length="78" mass="8951">MNQARAERVIDGRSMEPPEPFVHTMEALDTIKPGQKVLLIVGREPIPLYRALELNGFSWQTERLPDGSVEVLIWHRKS</sequence>
<protein>
    <submittedName>
        <fullName evidence="2">DUF2249 domain-containing protein</fullName>
    </submittedName>
</protein>
<dbReference type="Pfam" id="PF10006">
    <property type="entry name" value="DUF2249"/>
    <property type="match status" value="1"/>
</dbReference>
<reference evidence="2" key="1">
    <citation type="submission" date="2020-10" db="EMBL/GenBank/DDBJ databases">
        <title>Connecting structure to function with the recovery of over 1000 high-quality activated sludge metagenome-assembled genomes encoding full-length rRNA genes using long-read sequencing.</title>
        <authorList>
            <person name="Singleton C.M."/>
            <person name="Petriglieri F."/>
            <person name="Kristensen J.M."/>
            <person name="Kirkegaard R.H."/>
            <person name="Michaelsen T.Y."/>
            <person name="Andersen M.H."/>
            <person name="Karst S.M."/>
            <person name="Dueholm M.S."/>
            <person name="Nielsen P.H."/>
            <person name="Albertsen M."/>
        </authorList>
    </citation>
    <scope>NUCLEOTIDE SEQUENCE</scope>
    <source>
        <strain evidence="2">EsbW_18-Q3-R4-48_MAXAC.044</strain>
    </source>
</reference>
<organism evidence="2 3">
    <name type="scientific">Candidatus Propionivibrio dominans</name>
    <dbReference type="NCBI Taxonomy" id="2954373"/>
    <lineage>
        <taxon>Bacteria</taxon>
        <taxon>Pseudomonadati</taxon>
        <taxon>Pseudomonadota</taxon>
        <taxon>Betaproteobacteria</taxon>
        <taxon>Rhodocyclales</taxon>
        <taxon>Rhodocyclaceae</taxon>
        <taxon>Propionivibrio</taxon>
    </lineage>
</organism>